<dbReference type="InterPro" id="IPR000600">
    <property type="entry name" value="ROK"/>
</dbReference>
<accession>A0ABR1FUP2</accession>
<dbReference type="GO" id="GO:0008865">
    <property type="term" value="F:fructokinase activity"/>
    <property type="evidence" value="ECO:0007669"/>
    <property type="project" value="UniProtKB-EC"/>
</dbReference>
<dbReference type="EMBL" id="JBBJCI010000226">
    <property type="protein sequence ID" value="KAK7239092.1"/>
    <property type="molecule type" value="Genomic_DNA"/>
</dbReference>
<comment type="caution">
    <text evidence="1">The sequence shown here is derived from an EMBL/GenBank/DDBJ whole genome shotgun (WGS) entry which is preliminary data.</text>
</comment>
<proteinExistence type="predicted"/>
<dbReference type="PANTHER" id="PTHR42742">
    <property type="entry name" value="TRANSCRIPTIONAL REPRESSOR MPRA"/>
    <property type="match status" value="1"/>
</dbReference>
<gene>
    <name evidence="1" type="ORF">SO694_00027145</name>
</gene>
<keyword evidence="2" id="KW-1185">Reference proteome</keyword>
<dbReference type="Proteomes" id="UP001363151">
    <property type="component" value="Unassembled WGS sequence"/>
</dbReference>
<dbReference type="SUPFAM" id="SSF53067">
    <property type="entry name" value="Actin-like ATPase domain"/>
    <property type="match status" value="1"/>
</dbReference>
<evidence type="ECO:0000313" key="2">
    <source>
        <dbReference type="Proteomes" id="UP001363151"/>
    </source>
</evidence>
<name>A0ABR1FUP2_AURAN</name>
<dbReference type="InterPro" id="IPR043129">
    <property type="entry name" value="ATPase_NBD"/>
</dbReference>
<evidence type="ECO:0000313" key="1">
    <source>
        <dbReference type="EMBL" id="KAK7239092.1"/>
    </source>
</evidence>
<dbReference type="PROSITE" id="PS01125">
    <property type="entry name" value="ROK"/>
    <property type="match status" value="1"/>
</dbReference>
<dbReference type="CDD" id="cd24067">
    <property type="entry name" value="ASKHA_NBD_ROK_BsFRK-like"/>
    <property type="match status" value="1"/>
</dbReference>
<dbReference type="InterPro" id="IPR051804">
    <property type="entry name" value="Carb_Metab_Reg_Kinase/Isom"/>
</dbReference>
<protein>
    <submittedName>
        <fullName evidence="1">Uncharacterized protein</fullName>
    </submittedName>
</protein>
<organism evidence="1 2">
    <name type="scientific">Aureococcus anophagefferens</name>
    <name type="common">Harmful bloom alga</name>
    <dbReference type="NCBI Taxonomy" id="44056"/>
    <lineage>
        <taxon>Eukaryota</taxon>
        <taxon>Sar</taxon>
        <taxon>Stramenopiles</taxon>
        <taxon>Ochrophyta</taxon>
        <taxon>Pelagophyceae</taxon>
        <taxon>Pelagomonadales</taxon>
        <taxon>Pelagomonadaceae</taxon>
        <taxon>Aureococcus</taxon>
    </lineage>
</organism>
<dbReference type="Pfam" id="PF00480">
    <property type="entry name" value="ROK"/>
    <property type="match status" value="1"/>
</dbReference>
<dbReference type="GO" id="GO:0046872">
    <property type="term" value="F:metal ion binding"/>
    <property type="evidence" value="ECO:0007669"/>
    <property type="project" value="UniProtKB-KW"/>
</dbReference>
<dbReference type="InterPro" id="IPR049874">
    <property type="entry name" value="ROK_cs"/>
</dbReference>
<dbReference type="Gene3D" id="3.30.420.40">
    <property type="match status" value="2"/>
</dbReference>
<dbReference type="GO" id="GO:0005524">
    <property type="term" value="F:ATP binding"/>
    <property type="evidence" value="ECO:0007669"/>
    <property type="project" value="UniProtKB-KW"/>
</dbReference>
<reference evidence="1 2" key="1">
    <citation type="submission" date="2024-03" db="EMBL/GenBank/DDBJ databases">
        <title>Aureococcus anophagefferens CCMP1851 and Kratosvirus quantuckense: Draft genome of a second virus-susceptible host strain in the model system.</title>
        <authorList>
            <person name="Chase E."/>
            <person name="Truchon A.R."/>
            <person name="Schepens W."/>
            <person name="Wilhelm S.W."/>
        </authorList>
    </citation>
    <scope>NUCLEOTIDE SEQUENCE [LARGE SCALE GENOMIC DNA]</scope>
    <source>
        <strain evidence="1 2">CCMP1851</strain>
    </source>
</reference>
<dbReference type="PANTHER" id="PTHR42742:SF3">
    <property type="entry name" value="FRUCTOKINASE"/>
    <property type="match status" value="1"/>
</dbReference>
<dbReference type="KEGG" id="aaf:AURANDRAFT_69748"/>
<sequence length="329" mass="33791">MVTLAAVEGGGTTFVCAIAKDTASNIVDRVIFPTTTPEETLGKCREWLLARSFDALGIATFGPVDPTPGSKTYGHITATPKKAWRHSDVVGALTEGLNVPFGFDTDVNAPALAEYRASVRDGEALSSVAYATVGTGIGVGLVVNGGCVHGLLHPEAGHICVPRLAGDAYEGHNPSLDCANWCEVEAMAASGALAARAGLKDSAGLKDLPDDDGVWDAAAHYLAAMCANLVLTVSPQRIVLSGGVMLRASLFPKIRAKMVKMLNGYIPPLDAQAACSVVVKSRWGNNAGIVGALTLAEDALGAAPAPKADLLLPLLACAAGAALAALLRR</sequence>